<protein>
    <recommendedName>
        <fullName evidence="6">Transcription initiation factor TFIID subunit 11</fullName>
    </recommendedName>
</protein>
<dbReference type="GO" id="GO:0016251">
    <property type="term" value="F:RNA polymerase II general transcription initiation factor activity"/>
    <property type="evidence" value="ECO:0007669"/>
    <property type="project" value="TreeGrafter"/>
</dbReference>
<dbReference type="SUPFAM" id="SSF47113">
    <property type="entry name" value="Histone-fold"/>
    <property type="match status" value="1"/>
</dbReference>
<dbReference type="OrthoDB" id="28335at2759"/>
<dbReference type="InterPro" id="IPR009072">
    <property type="entry name" value="Histone-fold"/>
</dbReference>
<evidence type="ECO:0000256" key="4">
    <source>
        <dbReference type="ARBA" id="ARBA00023163"/>
    </source>
</evidence>
<dbReference type="Gene3D" id="1.10.20.10">
    <property type="entry name" value="Histone, subunit A"/>
    <property type="match status" value="1"/>
</dbReference>
<dbReference type="PANTHER" id="PTHR13218:SF8">
    <property type="entry name" value="TRANSCRIPTION INITIATION FACTOR TFIID SUBUNIT 11"/>
    <property type="match status" value="1"/>
</dbReference>
<keyword evidence="3" id="KW-0805">Transcription regulation</keyword>
<evidence type="ECO:0000259" key="7">
    <source>
        <dbReference type="Pfam" id="PF04719"/>
    </source>
</evidence>
<evidence type="ECO:0000256" key="2">
    <source>
        <dbReference type="ARBA" id="ARBA00009788"/>
    </source>
</evidence>
<dbReference type="InterPro" id="IPR045127">
    <property type="entry name" value="TAF11-like"/>
</dbReference>
<sequence length="106" mass="12175">MDNFSPEQYDRYEAYRRNALPKQGVRRVVQQALNQQISTPVAQVVAGFSKVFVGEIVEKARKAQQRRGESGPLSPDHLREAYREYQEEAGRVGATRPLRGKKLFLR</sequence>
<evidence type="ECO:0000256" key="5">
    <source>
        <dbReference type="ARBA" id="ARBA00023242"/>
    </source>
</evidence>
<keyword evidence="4" id="KW-0804">Transcription</keyword>
<dbReference type="GO" id="GO:0005669">
    <property type="term" value="C:transcription factor TFIID complex"/>
    <property type="evidence" value="ECO:0007669"/>
    <property type="project" value="InterPro"/>
</dbReference>
<evidence type="ECO:0000256" key="1">
    <source>
        <dbReference type="ARBA" id="ARBA00004123"/>
    </source>
</evidence>
<evidence type="ECO:0000256" key="3">
    <source>
        <dbReference type="ARBA" id="ARBA00023015"/>
    </source>
</evidence>
<reference evidence="8 9" key="1">
    <citation type="submission" date="2015-04" db="EMBL/GenBank/DDBJ databases">
        <title>Complete genome sequence of Schizopora paradoxa KUC8140, a cosmopolitan wood degrader in East Asia.</title>
        <authorList>
            <consortium name="DOE Joint Genome Institute"/>
            <person name="Min B."/>
            <person name="Park H."/>
            <person name="Jang Y."/>
            <person name="Kim J.-J."/>
            <person name="Kim K.H."/>
            <person name="Pangilinan J."/>
            <person name="Lipzen A."/>
            <person name="Riley R."/>
            <person name="Grigoriev I.V."/>
            <person name="Spatafora J.W."/>
            <person name="Choi I.-G."/>
        </authorList>
    </citation>
    <scope>NUCLEOTIDE SEQUENCE [LARGE SCALE GENOMIC DNA]</scope>
    <source>
        <strain evidence="8 9">KUC8140</strain>
    </source>
</reference>
<dbReference type="EMBL" id="KQ085911">
    <property type="protein sequence ID" value="KLO16851.1"/>
    <property type="molecule type" value="Genomic_DNA"/>
</dbReference>
<accession>A0A0H2SID5</accession>
<feature type="domain" description="TAFII28-like protein" evidence="7">
    <location>
        <begin position="1"/>
        <end position="83"/>
    </location>
</feature>
<dbReference type="CDD" id="cd08048">
    <property type="entry name" value="HFD_TAF11"/>
    <property type="match status" value="1"/>
</dbReference>
<dbReference type="AlphaFoldDB" id="A0A0H2SID5"/>
<dbReference type="STRING" id="27342.A0A0H2SID5"/>
<comment type="subcellular location">
    <subcellularLocation>
        <location evidence="1">Nucleus</location>
    </subcellularLocation>
</comment>
<dbReference type="Pfam" id="PF04719">
    <property type="entry name" value="TAFII28"/>
    <property type="match status" value="1"/>
</dbReference>
<dbReference type="InParanoid" id="A0A0H2SID5"/>
<dbReference type="GO" id="GO:0046982">
    <property type="term" value="F:protein heterodimerization activity"/>
    <property type="evidence" value="ECO:0007669"/>
    <property type="project" value="InterPro"/>
</dbReference>
<evidence type="ECO:0000256" key="6">
    <source>
        <dbReference type="ARBA" id="ARBA00072882"/>
    </source>
</evidence>
<dbReference type="InterPro" id="IPR006809">
    <property type="entry name" value="TAFII28_dom"/>
</dbReference>
<name>A0A0H2SID5_9AGAM</name>
<keyword evidence="9" id="KW-1185">Reference proteome</keyword>
<dbReference type="Proteomes" id="UP000053477">
    <property type="component" value="Unassembled WGS sequence"/>
</dbReference>
<dbReference type="FunFam" id="1.10.20.10:FF:000061">
    <property type="entry name" value="TFIID subunit"/>
    <property type="match status" value="1"/>
</dbReference>
<comment type="similarity">
    <text evidence="2">Belongs to the TAF11 family.</text>
</comment>
<gene>
    <name evidence="8" type="ORF">SCHPADRAFT_822550</name>
</gene>
<dbReference type="GO" id="GO:0051123">
    <property type="term" value="P:RNA polymerase II preinitiation complex assembly"/>
    <property type="evidence" value="ECO:0007669"/>
    <property type="project" value="InterPro"/>
</dbReference>
<evidence type="ECO:0000313" key="9">
    <source>
        <dbReference type="Proteomes" id="UP000053477"/>
    </source>
</evidence>
<organism evidence="8 9">
    <name type="scientific">Schizopora paradoxa</name>
    <dbReference type="NCBI Taxonomy" id="27342"/>
    <lineage>
        <taxon>Eukaryota</taxon>
        <taxon>Fungi</taxon>
        <taxon>Dikarya</taxon>
        <taxon>Basidiomycota</taxon>
        <taxon>Agaricomycotina</taxon>
        <taxon>Agaricomycetes</taxon>
        <taxon>Hymenochaetales</taxon>
        <taxon>Schizoporaceae</taxon>
        <taxon>Schizopora</taxon>
    </lineage>
</organism>
<evidence type="ECO:0000313" key="8">
    <source>
        <dbReference type="EMBL" id="KLO16851.1"/>
    </source>
</evidence>
<keyword evidence="5" id="KW-0539">Nucleus</keyword>
<proteinExistence type="inferred from homology"/>
<dbReference type="PANTHER" id="PTHR13218">
    <property type="entry name" value="TRANSCRIPTION INITIATION FACTOR TFIID SUBUNIT 11-RELATED"/>
    <property type="match status" value="1"/>
</dbReference>